<organism evidence="1 2">
    <name type="scientific">Paradevosia shaoguanensis</name>
    <dbReference type="NCBI Taxonomy" id="1335043"/>
    <lineage>
        <taxon>Bacteria</taxon>
        <taxon>Pseudomonadati</taxon>
        <taxon>Pseudomonadota</taxon>
        <taxon>Alphaproteobacteria</taxon>
        <taxon>Hyphomicrobiales</taxon>
        <taxon>Devosiaceae</taxon>
        <taxon>Paradevosia</taxon>
    </lineage>
</organism>
<dbReference type="AlphaFoldDB" id="A0AA41QPE6"/>
<keyword evidence="2" id="KW-1185">Reference proteome</keyword>
<reference evidence="1" key="1">
    <citation type="submission" date="2022-03" db="EMBL/GenBank/DDBJ databases">
        <title>The complete genome sequence of a Methyloterrigena soli.</title>
        <authorList>
            <person name="Zi Z."/>
        </authorList>
    </citation>
    <scope>NUCLEOTIDE SEQUENCE</scope>
    <source>
        <strain evidence="1">M48</strain>
    </source>
</reference>
<protein>
    <submittedName>
        <fullName evidence="1">Uncharacterized protein</fullName>
    </submittedName>
</protein>
<accession>A0AA41QPE6</accession>
<proteinExistence type="predicted"/>
<evidence type="ECO:0000313" key="1">
    <source>
        <dbReference type="EMBL" id="MCI0128240.1"/>
    </source>
</evidence>
<comment type="caution">
    <text evidence="1">The sequence shown here is derived from an EMBL/GenBank/DDBJ whole genome shotgun (WGS) entry which is preliminary data.</text>
</comment>
<evidence type="ECO:0000313" key="2">
    <source>
        <dbReference type="Proteomes" id="UP001156140"/>
    </source>
</evidence>
<dbReference type="EMBL" id="JALAZD010000002">
    <property type="protein sequence ID" value="MCI0128240.1"/>
    <property type="molecule type" value="Genomic_DNA"/>
</dbReference>
<name>A0AA41QPE6_9HYPH</name>
<sequence length="66" mass="7715">MAVRPDVEELRATRERMEGKYLAEPQMRALYEGLCRRFRDDLSDERDVLLSECAVLMAIKEGVRRA</sequence>
<dbReference type="Proteomes" id="UP001156140">
    <property type="component" value="Unassembled WGS sequence"/>
</dbReference>
<dbReference type="RefSeq" id="WP_281736470.1">
    <property type="nucleotide sequence ID" value="NZ_JAKETQ010000002.1"/>
</dbReference>
<gene>
    <name evidence="1" type="ORF">ML536_15525</name>
</gene>